<dbReference type="Proteomes" id="UP000269721">
    <property type="component" value="Unassembled WGS sequence"/>
</dbReference>
<dbReference type="PANTHER" id="PTHR13211">
    <property type="entry name" value="TELOMERASE CAJAL BODY PROTEIN 1"/>
    <property type="match status" value="1"/>
</dbReference>
<dbReference type="Gene3D" id="2.130.10.10">
    <property type="entry name" value="YVTN repeat-like/Quinoprotein amine dehydrogenase"/>
    <property type="match status" value="1"/>
</dbReference>
<dbReference type="InterPro" id="IPR001680">
    <property type="entry name" value="WD40_rpt"/>
</dbReference>
<dbReference type="InterPro" id="IPR051150">
    <property type="entry name" value="SWT21/TCAB1_mRNA_Telomere"/>
</dbReference>
<feature type="region of interest" description="Disordered" evidence="1">
    <location>
        <begin position="97"/>
        <end position="116"/>
    </location>
</feature>
<keyword evidence="3" id="KW-1185">Reference proteome</keyword>
<dbReference type="InterPro" id="IPR036322">
    <property type="entry name" value="WD40_repeat_dom_sf"/>
</dbReference>
<evidence type="ECO:0000313" key="3">
    <source>
        <dbReference type="Proteomes" id="UP000269721"/>
    </source>
</evidence>
<protein>
    <submittedName>
        <fullName evidence="2">WD40-repeat-containing domain protein</fullName>
    </submittedName>
</protein>
<name>A0A4P9WF07_9FUNG</name>
<dbReference type="SMART" id="SM00320">
    <property type="entry name" value="WD40"/>
    <property type="match status" value="5"/>
</dbReference>
<organism evidence="2 3">
    <name type="scientific">Blyttiomyces helicus</name>
    <dbReference type="NCBI Taxonomy" id="388810"/>
    <lineage>
        <taxon>Eukaryota</taxon>
        <taxon>Fungi</taxon>
        <taxon>Fungi incertae sedis</taxon>
        <taxon>Chytridiomycota</taxon>
        <taxon>Chytridiomycota incertae sedis</taxon>
        <taxon>Chytridiomycetes</taxon>
        <taxon>Chytridiomycetes incertae sedis</taxon>
        <taxon>Blyttiomyces</taxon>
    </lineage>
</organism>
<evidence type="ECO:0000256" key="1">
    <source>
        <dbReference type="SAM" id="MobiDB-lite"/>
    </source>
</evidence>
<reference evidence="3" key="1">
    <citation type="journal article" date="2018" name="Nat. Microbiol.">
        <title>Leveraging single-cell genomics to expand the fungal tree of life.</title>
        <authorList>
            <person name="Ahrendt S.R."/>
            <person name="Quandt C.A."/>
            <person name="Ciobanu D."/>
            <person name="Clum A."/>
            <person name="Salamov A."/>
            <person name="Andreopoulos B."/>
            <person name="Cheng J.F."/>
            <person name="Woyke T."/>
            <person name="Pelin A."/>
            <person name="Henrissat B."/>
            <person name="Reynolds N.K."/>
            <person name="Benny G.L."/>
            <person name="Smith M.E."/>
            <person name="James T.Y."/>
            <person name="Grigoriev I.V."/>
        </authorList>
    </citation>
    <scope>NUCLEOTIDE SEQUENCE [LARGE SCALE GENOMIC DNA]</scope>
</reference>
<dbReference type="EMBL" id="KZ995183">
    <property type="protein sequence ID" value="RKO91204.1"/>
    <property type="molecule type" value="Genomic_DNA"/>
</dbReference>
<dbReference type="Pfam" id="PF10282">
    <property type="entry name" value="Lactonase"/>
    <property type="match status" value="1"/>
</dbReference>
<dbReference type="SUPFAM" id="SSF50978">
    <property type="entry name" value="WD40 repeat-like"/>
    <property type="match status" value="1"/>
</dbReference>
<feature type="compositionally biased region" description="Acidic residues" evidence="1">
    <location>
        <begin position="290"/>
        <end position="302"/>
    </location>
</feature>
<dbReference type="InterPro" id="IPR015943">
    <property type="entry name" value="WD40/YVTN_repeat-like_dom_sf"/>
</dbReference>
<dbReference type="Pfam" id="PF00400">
    <property type="entry name" value="WD40"/>
    <property type="match status" value="1"/>
</dbReference>
<feature type="non-terminal residue" evidence="2">
    <location>
        <position position="1"/>
    </location>
</feature>
<feature type="region of interest" description="Disordered" evidence="1">
    <location>
        <begin position="285"/>
        <end position="316"/>
    </location>
</feature>
<evidence type="ECO:0000313" key="2">
    <source>
        <dbReference type="EMBL" id="RKO91204.1"/>
    </source>
</evidence>
<dbReference type="PANTHER" id="PTHR13211:SF0">
    <property type="entry name" value="TELOMERASE CAJAL BODY PROTEIN 1"/>
    <property type="match status" value="1"/>
</dbReference>
<proteinExistence type="predicted"/>
<dbReference type="InterPro" id="IPR019405">
    <property type="entry name" value="Lactonase_7-beta_prop"/>
</dbReference>
<dbReference type="OrthoDB" id="239865at2759"/>
<accession>A0A4P9WF07</accession>
<sequence>LHLQPVITVREAEAVYDYCWYPHMNSGDQATCCFLSSTREHPVHLWDAYTGLRRCTYAAFDHMDQICAPNSVAFNLDGTQIYCGFKNLIQIFHTDRPGRDSVRRPTTPNKRSREGQKGLVSAITFNPDRSGMYAVGTFSGSVGLYDEKNNELLYLLTDLKMKGVTQIEFSPDGRFLYSASRKSDQILCWDIRNTGAVISRFARDGDTNQRLGFSLDPSGQFLSTGDQKGQVLVYDACATSEPEPLATFEAHKDAVSSAMFHPYMPLLATCSGQRRRLRWTTGNGFAVSADSEEESDDSDDDHAEAGRDDDLEEGAYVGEAEIDSSVRLWKLCVLGG</sequence>
<dbReference type="AlphaFoldDB" id="A0A4P9WF07"/>
<gene>
    <name evidence="2" type="ORF">BDK51DRAFT_22389</name>
</gene>